<evidence type="ECO:0000256" key="3">
    <source>
        <dbReference type="ARBA" id="ARBA00023315"/>
    </source>
</evidence>
<dbReference type="Pfam" id="PF02458">
    <property type="entry name" value="Transferase"/>
    <property type="match status" value="1"/>
</dbReference>
<sequence>MTHAVDIRRRIDPPLPGHTPGNLVWIVTGFFDPPESTEVKLSELVEIVKETFGSFNNNAIRSLQGDEGFLLASSRLKEMEAFHANVELDTFRFTSWCNLGFYSVDFGWGKPIWVSHMGDIESTPAKSGVVFIESGGGGGGIEAWMMLDEKEMVLLTGPLAGQQEQLPNRGRSRKLRLDHIRDQVQQQ</sequence>
<proteinExistence type="inferred from homology"/>
<comment type="caution">
    <text evidence="4">The sequence shown here is derived from an EMBL/GenBank/DDBJ whole genome shotgun (WGS) entry which is preliminary data.</text>
</comment>
<dbReference type="AlphaFoldDB" id="A0AAV6KYS0"/>
<dbReference type="Proteomes" id="UP000823749">
    <property type="component" value="Chromosome 3"/>
</dbReference>
<dbReference type="PANTHER" id="PTHR31623">
    <property type="entry name" value="F21J9.9"/>
    <property type="match status" value="1"/>
</dbReference>
<keyword evidence="5" id="KW-1185">Reference proteome</keyword>
<dbReference type="PANTHER" id="PTHR31623:SF105">
    <property type="entry name" value="VINORINE SYNTHASE-LIKE"/>
    <property type="match status" value="1"/>
</dbReference>
<evidence type="ECO:0000256" key="2">
    <source>
        <dbReference type="ARBA" id="ARBA00022679"/>
    </source>
</evidence>
<gene>
    <name evidence="4" type="ORF">RHGRI_007770</name>
</gene>
<dbReference type="GO" id="GO:0016746">
    <property type="term" value="F:acyltransferase activity"/>
    <property type="evidence" value="ECO:0007669"/>
    <property type="project" value="UniProtKB-KW"/>
</dbReference>
<organism evidence="4 5">
    <name type="scientific">Rhododendron griersonianum</name>
    <dbReference type="NCBI Taxonomy" id="479676"/>
    <lineage>
        <taxon>Eukaryota</taxon>
        <taxon>Viridiplantae</taxon>
        <taxon>Streptophyta</taxon>
        <taxon>Embryophyta</taxon>
        <taxon>Tracheophyta</taxon>
        <taxon>Spermatophyta</taxon>
        <taxon>Magnoliopsida</taxon>
        <taxon>eudicotyledons</taxon>
        <taxon>Gunneridae</taxon>
        <taxon>Pentapetalae</taxon>
        <taxon>asterids</taxon>
        <taxon>Ericales</taxon>
        <taxon>Ericaceae</taxon>
        <taxon>Ericoideae</taxon>
        <taxon>Rhodoreae</taxon>
        <taxon>Rhododendron</taxon>
    </lineage>
</organism>
<keyword evidence="3" id="KW-0012">Acyltransferase</keyword>
<keyword evidence="2" id="KW-0808">Transferase</keyword>
<evidence type="ECO:0000256" key="1">
    <source>
        <dbReference type="ARBA" id="ARBA00009861"/>
    </source>
</evidence>
<comment type="similarity">
    <text evidence="1">Belongs to the plant acyltransferase family.</text>
</comment>
<evidence type="ECO:0000313" key="5">
    <source>
        <dbReference type="Proteomes" id="UP000823749"/>
    </source>
</evidence>
<name>A0AAV6KYS0_9ERIC</name>
<dbReference type="Gene3D" id="3.30.559.10">
    <property type="entry name" value="Chloramphenicol acetyltransferase-like domain"/>
    <property type="match status" value="1"/>
</dbReference>
<dbReference type="EMBL" id="JACTNZ010000003">
    <property type="protein sequence ID" value="KAG5557626.1"/>
    <property type="molecule type" value="Genomic_DNA"/>
</dbReference>
<evidence type="ECO:0000313" key="4">
    <source>
        <dbReference type="EMBL" id="KAG5557626.1"/>
    </source>
</evidence>
<accession>A0AAV6KYS0</accession>
<protein>
    <submittedName>
        <fullName evidence="4">Uncharacterized protein</fullName>
    </submittedName>
</protein>
<dbReference type="InterPro" id="IPR023213">
    <property type="entry name" value="CAT-like_dom_sf"/>
</dbReference>
<reference evidence="4" key="1">
    <citation type="submission" date="2020-08" db="EMBL/GenBank/DDBJ databases">
        <title>Plant Genome Project.</title>
        <authorList>
            <person name="Zhang R.-G."/>
        </authorList>
    </citation>
    <scope>NUCLEOTIDE SEQUENCE</scope>
    <source>
        <strain evidence="4">WSP0</strain>
        <tissue evidence="4">Leaf</tissue>
    </source>
</reference>